<evidence type="ECO:0000313" key="2">
    <source>
        <dbReference type="Proteomes" id="UP000790709"/>
    </source>
</evidence>
<sequence>MEDAPTAAELAAPQDLKKLTVPQLKALCKERRIVGYSKLGKAALLQKLDDASSISISNTPSVQQIAQSEKKTPSIPIDTGPVPPTAAKQTIQFDIPRVSKKDQTAETRPRPGDSFSQGRTSQDFDRAQQLSAASLRSPQEQAAPAVEPAAVHPVASRSSQAASFSTKLPDPCRGIKRPVPDSTADTQHKKVKLDPQPRASSTVIGATADSRTDSLVGCSTAHNQSCPAPTVTPGLHRKTSKQVTKLPVAGAQPTAIALPHQSPLVSAANRLGPPPGKSSNTLTVNTVQFTAPIAPSGKRFRPLIPAIAQGNSTPKRVSQTQIQQHSSDEAVSLSEEPTLRYLDFPAPPPPVILTTITYPPRLSERKRVQRWAIILSALSDEDRRVCVFVSRTIRYAVYLSAAHILGQRYNGQRLKDVTQQYPQAMTNMWPYLRQRAREVLMRRTAFKSSFLGRYFQTFDPLSEHLWTSPDNERQVVIALRFVLTRLWFTLSVGGSGQDPSAWTRTVVEDVREIVAGEVWSVTVRKPTKNAADIREICYILDSTCEVIGHPPVAPGAPGSVKAPTGYVRADWSNYIADALPTPHSSATESNASSLRHRLKWANYEEFDRGISKLWLQRTLVEGQVGIAKREIAERYIMASVIGNSISGKWMSSYQMAQDFAGLQTTVNAGTSTSKSSHVNLYLPIHHHVESLHLVTSRGEPLHPSLAVVQTPGREYYILKDNGMQVGCEEEGIAGVWMRVLGCDNRGIALPL</sequence>
<keyword evidence="2" id="KW-1185">Reference proteome</keyword>
<name>A0ACB8B897_9AGAM</name>
<gene>
    <name evidence="1" type="ORF">BV22DRAFT_1071174</name>
</gene>
<dbReference type="Proteomes" id="UP000790709">
    <property type="component" value="Unassembled WGS sequence"/>
</dbReference>
<organism evidence="1 2">
    <name type="scientific">Leucogyrophana mollusca</name>
    <dbReference type="NCBI Taxonomy" id="85980"/>
    <lineage>
        <taxon>Eukaryota</taxon>
        <taxon>Fungi</taxon>
        <taxon>Dikarya</taxon>
        <taxon>Basidiomycota</taxon>
        <taxon>Agaricomycotina</taxon>
        <taxon>Agaricomycetes</taxon>
        <taxon>Agaricomycetidae</taxon>
        <taxon>Boletales</taxon>
        <taxon>Boletales incertae sedis</taxon>
        <taxon>Leucogyrophana</taxon>
    </lineage>
</organism>
<evidence type="ECO:0000313" key="1">
    <source>
        <dbReference type="EMBL" id="KAH7922035.1"/>
    </source>
</evidence>
<accession>A0ACB8B897</accession>
<proteinExistence type="predicted"/>
<comment type="caution">
    <text evidence="1">The sequence shown here is derived from an EMBL/GenBank/DDBJ whole genome shotgun (WGS) entry which is preliminary data.</text>
</comment>
<dbReference type="EMBL" id="MU266501">
    <property type="protein sequence ID" value="KAH7922035.1"/>
    <property type="molecule type" value="Genomic_DNA"/>
</dbReference>
<protein>
    <submittedName>
        <fullName evidence="1">Uncharacterized protein</fullName>
    </submittedName>
</protein>
<reference evidence="1" key="1">
    <citation type="journal article" date="2021" name="New Phytol.">
        <title>Evolutionary innovations through gain and loss of genes in the ectomycorrhizal Boletales.</title>
        <authorList>
            <person name="Wu G."/>
            <person name="Miyauchi S."/>
            <person name="Morin E."/>
            <person name="Kuo A."/>
            <person name="Drula E."/>
            <person name="Varga T."/>
            <person name="Kohler A."/>
            <person name="Feng B."/>
            <person name="Cao Y."/>
            <person name="Lipzen A."/>
            <person name="Daum C."/>
            <person name="Hundley H."/>
            <person name="Pangilinan J."/>
            <person name="Johnson J."/>
            <person name="Barry K."/>
            <person name="LaButti K."/>
            <person name="Ng V."/>
            <person name="Ahrendt S."/>
            <person name="Min B."/>
            <person name="Choi I.G."/>
            <person name="Park H."/>
            <person name="Plett J.M."/>
            <person name="Magnuson J."/>
            <person name="Spatafora J.W."/>
            <person name="Nagy L.G."/>
            <person name="Henrissat B."/>
            <person name="Grigoriev I.V."/>
            <person name="Yang Z.L."/>
            <person name="Xu J."/>
            <person name="Martin F.M."/>
        </authorList>
    </citation>
    <scope>NUCLEOTIDE SEQUENCE</scope>
    <source>
        <strain evidence="1">KUC20120723A-06</strain>
    </source>
</reference>